<geneLocation type="mitochondrion" evidence="6"/>
<keyword evidence="1" id="KW-0472">Membrane</keyword>
<accession>A0AAU6QFH0</accession>
<sequence>MPQMSPLSWWMLFLYFIMLMLTFSIMNYYIFFYQTQKSSLIQLKIKSMNWKW</sequence>
<keyword evidence="1" id="KW-0812">Transmembrane</keyword>
<proteinExistence type="predicted"/>
<dbReference type="EMBL" id="PP171419">
    <property type="protein sequence ID" value="WYX94100.1"/>
    <property type="molecule type" value="Genomic_DNA"/>
</dbReference>
<evidence type="ECO:0000313" key="2">
    <source>
        <dbReference type="EMBL" id="WYX94061.1"/>
    </source>
</evidence>
<evidence type="ECO:0000256" key="1">
    <source>
        <dbReference type="SAM" id="Phobius"/>
    </source>
</evidence>
<reference evidence="6" key="1">
    <citation type="journal article" date="2024" name="Invertebr. Syst.">
        <title>The Asian rock-dwelling antlions Gatzara Navas, 1915 and Nepsalus Navas, 1914 (Neuroptera: Myrmeleontidae): new advancements in systematics, biogeography and life history.</title>
        <authorList>
            <person name="Zheng Y."/>
            <person name="Tu Y."/>
            <person name="Mai Z."/>
            <person name="Badano D."/>
            <person name="Liu X."/>
        </authorList>
    </citation>
    <scope>NUCLEOTIDE SEQUENCE</scope>
    <source>
        <strain evidence="2">GJXZG1</strain>
        <strain evidence="3">GJXZG2</strain>
        <strain evidence="4">GJXZZ1</strain>
        <strain evidence="5">GJXZZ2</strain>
        <strain evidence="6">GJXZZ3</strain>
    </source>
</reference>
<keyword evidence="1" id="KW-1133">Transmembrane helix</keyword>
<protein>
    <submittedName>
        <fullName evidence="6">ATP synthase F0 subunit 8</fullName>
    </submittedName>
</protein>
<dbReference type="EMBL" id="PP171416">
    <property type="protein sequence ID" value="WYX94061.1"/>
    <property type="molecule type" value="Genomic_DNA"/>
</dbReference>
<dbReference type="EMBL" id="PP171421">
    <property type="protein sequence ID" value="WYX94126.1"/>
    <property type="molecule type" value="Genomic_DNA"/>
</dbReference>
<dbReference type="EMBL" id="PP171417">
    <property type="protein sequence ID" value="WYX94074.1"/>
    <property type="molecule type" value="Genomic_DNA"/>
</dbReference>
<dbReference type="AlphaFoldDB" id="A0AAU6QFH0"/>
<evidence type="ECO:0000313" key="4">
    <source>
        <dbReference type="EMBL" id="WYX94100.1"/>
    </source>
</evidence>
<name>A0AAU6QFH0_9NEOP</name>
<feature type="transmembrane region" description="Helical" evidence="1">
    <location>
        <begin position="12"/>
        <end position="32"/>
    </location>
</feature>
<keyword evidence="6" id="KW-0496">Mitochondrion</keyword>
<evidence type="ECO:0000313" key="6">
    <source>
        <dbReference type="EMBL" id="WYX94126.1"/>
    </source>
</evidence>
<evidence type="ECO:0000313" key="5">
    <source>
        <dbReference type="EMBL" id="WYX94113.1"/>
    </source>
</evidence>
<organism evidence="6">
    <name type="scientific">Gatzara jubilaea</name>
    <dbReference type="NCBI Taxonomy" id="3114391"/>
    <lineage>
        <taxon>Eukaryota</taxon>
        <taxon>Metazoa</taxon>
        <taxon>Ecdysozoa</taxon>
        <taxon>Arthropoda</taxon>
        <taxon>Hexapoda</taxon>
        <taxon>Insecta</taxon>
        <taxon>Pterygota</taxon>
        <taxon>Neoptera</taxon>
        <taxon>Endopterygota</taxon>
        <taxon>Neuroptera</taxon>
        <taxon>Myrmeleontiformia</taxon>
        <taxon>Myrmeleontidae</taxon>
        <taxon>Myrmeleontinae</taxon>
        <taxon>Gatzara</taxon>
    </lineage>
</organism>
<gene>
    <name evidence="6" type="primary">atp8</name>
</gene>
<evidence type="ECO:0000313" key="3">
    <source>
        <dbReference type="EMBL" id="WYX94074.1"/>
    </source>
</evidence>
<dbReference type="EMBL" id="PP171420">
    <property type="protein sequence ID" value="WYX94113.1"/>
    <property type="molecule type" value="Genomic_DNA"/>
</dbReference>